<dbReference type="InterPro" id="IPR032109">
    <property type="entry name" value="Big_3_5"/>
</dbReference>
<dbReference type="Pfam" id="PF16640">
    <property type="entry name" value="Big_3_5"/>
    <property type="match status" value="1"/>
</dbReference>
<dbReference type="NCBIfam" id="TIGR03769">
    <property type="entry name" value="P_ac_wall_RPT"/>
    <property type="match status" value="1"/>
</dbReference>
<feature type="signal peptide" evidence="3">
    <location>
        <begin position="1"/>
        <end position="29"/>
    </location>
</feature>
<dbReference type="GO" id="GO:0005975">
    <property type="term" value="P:carbohydrate metabolic process"/>
    <property type="evidence" value="ECO:0007669"/>
    <property type="project" value="UniProtKB-ARBA"/>
</dbReference>
<keyword evidence="6" id="KW-1185">Reference proteome</keyword>
<evidence type="ECO:0000256" key="1">
    <source>
        <dbReference type="SAM" id="MobiDB-lite"/>
    </source>
</evidence>
<evidence type="ECO:0000313" key="6">
    <source>
        <dbReference type="Proteomes" id="UP000274909"/>
    </source>
</evidence>
<dbReference type="NCBIfam" id="NF038134">
    <property type="entry name" value="choice_anch_M"/>
    <property type="match status" value="1"/>
</dbReference>
<evidence type="ECO:0000256" key="3">
    <source>
        <dbReference type="SAM" id="SignalP"/>
    </source>
</evidence>
<feature type="chain" id="PRO_5019577091" description="Bacterial Ig-like domain-containing protein" evidence="3">
    <location>
        <begin position="30"/>
        <end position="914"/>
    </location>
</feature>
<feature type="compositionally biased region" description="Pro residues" evidence="1">
    <location>
        <begin position="824"/>
        <end position="836"/>
    </location>
</feature>
<evidence type="ECO:0000256" key="2">
    <source>
        <dbReference type="SAM" id="Phobius"/>
    </source>
</evidence>
<feature type="transmembrane region" description="Helical" evidence="2">
    <location>
        <begin position="885"/>
        <end position="905"/>
    </location>
</feature>
<keyword evidence="2" id="KW-1133">Transmembrane helix</keyword>
<evidence type="ECO:0000259" key="4">
    <source>
        <dbReference type="Pfam" id="PF16640"/>
    </source>
</evidence>
<dbReference type="AlphaFoldDB" id="A0A433JWR3"/>
<dbReference type="InterPro" id="IPR013783">
    <property type="entry name" value="Ig-like_fold"/>
</dbReference>
<reference evidence="5 6" key="1">
    <citation type="submission" date="2018-12" db="EMBL/GenBank/DDBJ databases">
        <authorList>
            <person name="Li F."/>
        </authorList>
    </citation>
    <scope>NUCLEOTIDE SEQUENCE [LARGE SCALE GENOMIC DNA]</scope>
    <source>
        <strain evidence="5 6">EGI 6500705</strain>
    </source>
</reference>
<dbReference type="Proteomes" id="UP000274909">
    <property type="component" value="Unassembled WGS sequence"/>
</dbReference>
<gene>
    <name evidence="5" type="ORF">ELQ94_03195</name>
</gene>
<dbReference type="OrthoDB" id="7210788at2"/>
<proteinExistence type="predicted"/>
<keyword evidence="2" id="KW-0812">Transmembrane</keyword>
<keyword evidence="2" id="KW-0472">Membrane</keyword>
<sequence length="914" mass="95278">MNTRPSARLAFAGAATLAVSLVTPSAAMAIEGPPPPTVDTTVLSKLHTDAVSTFWTDGRFELATAADLPEGTGVRLDPASVAFDIDDAAKTVVPEGYGFIGTAGEEMWLAPETATSEGDGYATLWPGFSTESVPAGVLVDDETTFTLEGVEGPGDLEVYTGGGVGGVERLWSSDEGLSSFTIARSHMHANWAFTAPGTYTLDVRADARTAGGAVSATTAYTFVVGGVAPATSTGTTLSATPGRVALGSTVSLSSRVTPAAATGWVEFFDGTRSLGHDVVQDGRAALDVADLPFGTRQLKAVFTPERSADFSTSSSNPAPVTVVEDLDGVDFGIEGLATSYVAGEMIDLRAVGVTPKDGERLWWLIREGEGEGDYAMSDADGTLFGDRLTRDATTALDGAQIAVGLIDEDYRTIQESGWTTIRVTGENVGSGESMTISGLESSYYIGDPIELDVSHRALRDGESLRWVSRGLPYSTTWAELWEDQIPRGDGPYAMDTGALLYAEAALQIVDADGGVVGQTAAIRPELLERELQVSGVRSVYRAGDTLGATSDLFPAREGVAYQWLIQRGWEQEAIEGATDPSVELGVTADLDGAELVLRATDARTGFLIAQTATVVRVTDAAPGEQIVLLESLAGHYHQGNTVKLRASADPIASDTDTYRWLWQRPDQDGFTEIAGVTTAAHDVRAQQALDGTQVMVEFVSSAGVVLATSETVTIHVDDHGAAPQEKLSIAGLADTYAAGDEIALDATVTPDSVLQRWEWLLQSPGEDAPTAIAGQNTPELRMTATEDLDGASIAARLVFDDGETYIESTPVTLAVTPAAEQPAEPAPPIPGEPDPSLPGDADPSPAPPAEGDNGPGDAPGTDDAAAPEADGTDRTDGLAVTGSDVLGLLALVLAALLAGAAAIVADRRHRAKRS</sequence>
<dbReference type="InterPro" id="IPR022435">
    <property type="entry name" value="Surface-anchored_actinobac"/>
</dbReference>
<keyword evidence="3" id="KW-0732">Signal</keyword>
<name>A0A433JWR3_9MICO</name>
<protein>
    <recommendedName>
        <fullName evidence="4">Bacterial Ig-like domain-containing protein</fullName>
    </recommendedName>
</protein>
<accession>A0A433JWR3</accession>
<organism evidence="5 6">
    <name type="scientific">Labedella endophytica</name>
    <dbReference type="NCBI Taxonomy" id="1523160"/>
    <lineage>
        <taxon>Bacteria</taxon>
        <taxon>Bacillati</taxon>
        <taxon>Actinomycetota</taxon>
        <taxon>Actinomycetes</taxon>
        <taxon>Micrococcales</taxon>
        <taxon>Microbacteriaceae</taxon>
        <taxon>Labedella</taxon>
    </lineage>
</organism>
<feature type="compositionally biased region" description="Low complexity" evidence="1">
    <location>
        <begin position="837"/>
        <end position="869"/>
    </location>
</feature>
<comment type="caution">
    <text evidence="5">The sequence shown here is derived from an EMBL/GenBank/DDBJ whole genome shotgun (WGS) entry which is preliminary data.</text>
</comment>
<dbReference type="Gene3D" id="2.60.40.10">
    <property type="entry name" value="Immunoglobulins"/>
    <property type="match status" value="1"/>
</dbReference>
<feature type="domain" description="Bacterial Ig-like" evidence="4">
    <location>
        <begin position="237"/>
        <end position="322"/>
    </location>
</feature>
<dbReference type="RefSeq" id="WP_127047053.1">
    <property type="nucleotide sequence ID" value="NZ_RZGZ01000001.1"/>
</dbReference>
<dbReference type="EMBL" id="RZGZ01000001">
    <property type="protein sequence ID" value="RUR03549.1"/>
    <property type="molecule type" value="Genomic_DNA"/>
</dbReference>
<evidence type="ECO:0000313" key="5">
    <source>
        <dbReference type="EMBL" id="RUR03549.1"/>
    </source>
</evidence>
<feature type="region of interest" description="Disordered" evidence="1">
    <location>
        <begin position="819"/>
        <end position="879"/>
    </location>
</feature>